<comment type="caution">
    <text evidence="3">The sequence shown here is derived from an EMBL/GenBank/DDBJ whole genome shotgun (WGS) entry which is preliminary data.</text>
</comment>
<accession>A0AAW1QRM2</accession>
<dbReference type="PROSITE" id="PS51257">
    <property type="entry name" value="PROKAR_LIPOPROTEIN"/>
    <property type="match status" value="1"/>
</dbReference>
<feature type="signal peptide" evidence="2">
    <location>
        <begin position="1"/>
        <end position="23"/>
    </location>
</feature>
<evidence type="ECO:0008006" key="5">
    <source>
        <dbReference type="Google" id="ProtNLM"/>
    </source>
</evidence>
<evidence type="ECO:0000256" key="2">
    <source>
        <dbReference type="SAM" id="SignalP"/>
    </source>
</evidence>
<dbReference type="InterPro" id="IPR036908">
    <property type="entry name" value="RlpA-like_sf"/>
</dbReference>
<keyword evidence="4" id="KW-1185">Reference proteome</keyword>
<dbReference type="AlphaFoldDB" id="A0AAW1QRM2"/>
<feature type="chain" id="PRO_5043452579" description="Expansin-like EG45 domain-containing protein" evidence="2">
    <location>
        <begin position="24"/>
        <end position="255"/>
    </location>
</feature>
<dbReference type="PANTHER" id="PTHR31836:SF24">
    <property type="entry name" value="RLPA-LIKE PROTEIN DOUBLE-PSI BETA-BARREL DOMAIN-CONTAINING PROTEIN"/>
    <property type="match status" value="1"/>
</dbReference>
<keyword evidence="1 2" id="KW-0732">Signal</keyword>
<dbReference type="Gene3D" id="2.60.40.760">
    <property type="entry name" value="Expansin, cellulose-binding-like domain"/>
    <property type="match status" value="1"/>
</dbReference>
<dbReference type="EMBL" id="JALJOR010000002">
    <property type="protein sequence ID" value="KAK9824131.1"/>
    <property type="molecule type" value="Genomic_DNA"/>
</dbReference>
<evidence type="ECO:0000313" key="4">
    <source>
        <dbReference type="Proteomes" id="UP001489004"/>
    </source>
</evidence>
<organism evidence="3 4">
    <name type="scientific">[Myrmecia] bisecta</name>
    <dbReference type="NCBI Taxonomy" id="41462"/>
    <lineage>
        <taxon>Eukaryota</taxon>
        <taxon>Viridiplantae</taxon>
        <taxon>Chlorophyta</taxon>
        <taxon>core chlorophytes</taxon>
        <taxon>Trebouxiophyceae</taxon>
        <taxon>Trebouxiales</taxon>
        <taxon>Trebouxiaceae</taxon>
        <taxon>Myrmecia</taxon>
    </lineage>
</organism>
<gene>
    <name evidence="3" type="ORF">WJX72_008013</name>
</gene>
<name>A0AAW1QRM2_9CHLO</name>
<dbReference type="CDD" id="cd22271">
    <property type="entry name" value="DPBB_EXP_N-like"/>
    <property type="match status" value="1"/>
</dbReference>
<sequence length="255" mass="26316">MAGVRLTATVAVVVSCLVGSALAQSIYSGGTLQGLMTYYGSSGANGHCSYHMSGAQGLPWGQNVNFVAINSGQYQNSATCGMCIQYQGTGSGAGANPVPSTPQTAMVVNECPTCQDVHGIDLALDGDGAWGIVWTPVPCPGVGSSPFQYSCQNCNTGFNKILVANHRVPLASVAVNGVPLARSSDNYWMAGEVAYPAQITITSVTGQTVTDTLQPWSNPNGVQQGSVQFPDGGASGRKLMKMGNPVAHVGKLRVQ</sequence>
<dbReference type="Proteomes" id="UP001489004">
    <property type="component" value="Unassembled WGS sequence"/>
</dbReference>
<dbReference type="SUPFAM" id="SSF50685">
    <property type="entry name" value="Barwin-like endoglucanases"/>
    <property type="match status" value="1"/>
</dbReference>
<dbReference type="Gene3D" id="2.40.40.10">
    <property type="entry name" value="RlpA-like domain"/>
    <property type="match status" value="1"/>
</dbReference>
<dbReference type="InterPro" id="IPR036749">
    <property type="entry name" value="Expansin_CBD_sf"/>
</dbReference>
<dbReference type="PANTHER" id="PTHR31836">
    <property type="match status" value="1"/>
</dbReference>
<reference evidence="3 4" key="1">
    <citation type="journal article" date="2024" name="Nat. Commun.">
        <title>Phylogenomics reveals the evolutionary origins of lichenization in chlorophyte algae.</title>
        <authorList>
            <person name="Puginier C."/>
            <person name="Libourel C."/>
            <person name="Otte J."/>
            <person name="Skaloud P."/>
            <person name="Haon M."/>
            <person name="Grisel S."/>
            <person name="Petersen M."/>
            <person name="Berrin J.G."/>
            <person name="Delaux P.M."/>
            <person name="Dal Grande F."/>
            <person name="Keller J."/>
        </authorList>
    </citation>
    <scope>NUCLEOTIDE SEQUENCE [LARGE SCALE GENOMIC DNA]</scope>
    <source>
        <strain evidence="3 4">SAG 2043</strain>
    </source>
</reference>
<protein>
    <recommendedName>
        <fullName evidence="5">Expansin-like EG45 domain-containing protein</fullName>
    </recommendedName>
</protein>
<evidence type="ECO:0000313" key="3">
    <source>
        <dbReference type="EMBL" id="KAK9824131.1"/>
    </source>
</evidence>
<evidence type="ECO:0000256" key="1">
    <source>
        <dbReference type="ARBA" id="ARBA00022729"/>
    </source>
</evidence>
<dbReference type="InterPro" id="IPR051477">
    <property type="entry name" value="Expansin_CellWall"/>
</dbReference>
<proteinExistence type="predicted"/>